<dbReference type="Pfam" id="PF11449">
    <property type="entry name" value="ArsP_2"/>
    <property type="match status" value="1"/>
</dbReference>
<evidence type="ECO:0008006" key="4">
    <source>
        <dbReference type="Google" id="ProtNLM"/>
    </source>
</evidence>
<dbReference type="EMBL" id="CP048685">
    <property type="protein sequence ID" value="QPJ62327.1"/>
    <property type="molecule type" value="Genomic_DNA"/>
</dbReference>
<dbReference type="InterPro" id="IPR021552">
    <property type="entry name" value="ArsP_2"/>
</dbReference>
<name>A0A7T0BWJ4_9BACT</name>
<dbReference type="AlphaFoldDB" id="A0A7T0BWJ4"/>
<protein>
    <recommendedName>
        <fullName evidence="4">Selenocysteine protein</fullName>
    </recommendedName>
</protein>
<dbReference type="KEGG" id="nli:G3M70_10780"/>
<feature type="transmembrane region" description="Helical" evidence="1">
    <location>
        <begin position="45"/>
        <end position="67"/>
    </location>
</feature>
<gene>
    <name evidence="2" type="ORF">G3M70_10780</name>
</gene>
<feature type="transmembrane region" description="Helical" evidence="1">
    <location>
        <begin position="230"/>
        <end position="246"/>
    </location>
</feature>
<keyword evidence="1" id="KW-1133">Transmembrane helix</keyword>
<organism evidence="2 3">
    <name type="scientific">Candidatus Nitronauta litoralis</name>
    <dbReference type="NCBI Taxonomy" id="2705533"/>
    <lineage>
        <taxon>Bacteria</taxon>
        <taxon>Pseudomonadati</taxon>
        <taxon>Nitrospinota/Tectimicrobiota group</taxon>
        <taxon>Nitrospinota</taxon>
        <taxon>Nitrospinia</taxon>
        <taxon>Nitrospinales</taxon>
        <taxon>Nitrospinaceae</taxon>
        <taxon>Candidatus Nitronauta</taxon>
    </lineage>
</organism>
<evidence type="ECO:0000313" key="3">
    <source>
        <dbReference type="Proteomes" id="UP000594688"/>
    </source>
</evidence>
<feature type="transmembrane region" description="Helical" evidence="1">
    <location>
        <begin position="74"/>
        <end position="96"/>
    </location>
</feature>
<evidence type="ECO:0000313" key="2">
    <source>
        <dbReference type="EMBL" id="QPJ62327.1"/>
    </source>
</evidence>
<feature type="transmembrane region" description="Helical" evidence="1">
    <location>
        <begin position="102"/>
        <end position="122"/>
    </location>
</feature>
<feature type="transmembrane region" description="Helical" evidence="1">
    <location>
        <begin position="190"/>
        <end position="209"/>
    </location>
</feature>
<feature type="transmembrane region" description="Helical" evidence="1">
    <location>
        <begin position="165"/>
        <end position="184"/>
    </location>
</feature>
<dbReference type="NCBIfam" id="NF037962">
    <property type="entry name" value="arsenic_eff"/>
    <property type="match status" value="1"/>
</dbReference>
<accession>A0A7T0BWJ4</accession>
<dbReference type="Proteomes" id="UP000594688">
    <property type="component" value="Chromosome"/>
</dbReference>
<evidence type="ECO:0000256" key="1">
    <source>
        <dbReference type="SAM" id="Phobius"/>
    </source>
</evidence>
<feature type="transmembrane region" description="Helical" evidence="1">
    <location>
        <begin position="7"/>
        <end position="25"/>
    </location>
</feature>
<reference evidence="2 3" key="1">
    <citation type="submission" date="2020-02" db="EMBL/GenBank/DDBJ databases">
        <title>Genomic and physiological characterization of two novel Nitrospinaceae genera.</title>
        <authorList>
            <person name="Mueller A.J."/>
            <person name="Jung M.-Y."/>
            <person name="Strachan C.R."/>
            <person name="Herbold C.W."/>
            <person name="Kirkegaard R.H."/>
            <person name="Daims H."/>
        </authorList>
    </citation>
    <scope>NUCLEOTIDE SEQUENCE [LARGE SCALE GENOMIC DNA]</scope>
    <source>
        <strain evidence="2">EB</strain>
    </source>
</reference>
<sequence length="340" mass="38197">MIQVFQHTLMITGFIFVMMLVIEYVNVLTEGEWQTRLIQNRWGQYIFASFVGALPGCLGPFAIVSLFSHRMISFGAVVAAMIATSGDESFIMLAMIPKVGLTISFLLFLVGIAVGALTDWALKNQVIFPKIICQGYQTHPSEHCYCLPPLKTIFYQWTHCSIHRGVLGAVLVLMFFGIVSNQVGPVDWNWIKITILILSLFALFIVIVVPDHFLDLHLWQHVVRRHVPKVFFWTLGALSVMFWLTQNLPLQDILQENQWAVLLTASLVGLIPESGPHYIFVTLYSQDLIPFSILLASSIVQDGHGMLPMLAYSPKIFLVIKAINFLIGILVGALIMFLGF</sequence>
<feature type="transmembrane region" description="Helical" evidence="1">
    <location>
        <begin position="316"/>
        <end position="338"/>
    </location>
</feature>
<keyword evidence="1" id="KW-0812">Transmembrane</keyword>
<proteinExistence type="predicted"/>
<keyword evidence="1" id="KW-0472">Membrane</keyword>